<dbReference type="InterPro" id="IPR036439">
    <property type="entry name" value="Dockerin_dom_sf"/>
</dbReference>
<evidence type="ECO:0000256" key="2">
    <source>
        <dbReference type="SAM" id="SignalP"/>
    </source>
</evidence>
<dbReference type="InterPro" id="IPR011659">
    <property type="entry name" value="WD40"/>
</dbReference>
<organism evidence="3 4">
    <name type="scientific">Pirellulimonas nuda</name>
    <dbReference type="NCBI Taxonomy" id="2528009"/>
    <lineage>
        <taxon>Bacteria</taxon>
        <taxon>Pseudomonadati</taxon>
        <taxon>Planctomycetota</taxon>
        <taxon>Planctomycetia</taxon>
        <taxon>Pirellulales</taxon>
        <taxon>Lacipirellulaceae</taxon>
        <taxon>Pirellulimonas</taxon>
    </lineage>
</organism>
<dbReference type="Proteomes" id="UP000317429">
    <property type="component" value="Chromosome"/>
</dbReference>
<dbReference type="InterPro" id="IPR011042">
    <property type="entry name" value="6-blade_b-propeller_TolB-like"/>
</dbReference>
<dbReference type="OrthoDB" id="269409at2"/>
<dbReference type="KEGG" id="pnd:Pla175_26090"/>
<comment type="similarity">
    <text evidence="1">Belongs to the TolB family.</text>
</comment>
<dbReference type="Pfam" id="PF07676">
    <property type="entry name" value="PD40"/>
    <property type="match status" value="2"/>
</dbReference>
<evidence type="ECO:0000313" key="3">
    <source>
        <dbReference type="EMBL" id="QDU89222.1"/>
    </source>
</evidence>
<gene>
    <name evidence="3" type="ORF">Pla175_26090</name>
</gene>
<dbReference type="GO" id="GO:0000272">
    <property type="term" value="P:polysaccharide catabolic process"/>
    <property type="evidence" value="ECO:0007669"/>
    <property type="project" value="InterPro"/>
</dbReference>
<keyword evidence="2" id="KW-0732">Signal</keyword>
<evidence type="ECO:0000313" key="4">
    <source>
        <dbReference type="Proteomes" id="UP000317429"/>
    </source>
</evidence>
<evidence type="ECO:0000256" key="1">
    <source>
        <dbReference type="ARBA" id="ARBA00009820"/>
    </source>
</evidence>
<dbReference type="SUPFAM" id="SSF82171">
    <property type="entry name" value="DPP6 N-terminal domain-like"/>
    <property type="match status" value="1"/>
</dbReference>
<dbReference type="PROSITE" id="PS00018">
    <property type="entry name" value="EF_HAND_1"/>
    <property type="match status" value="1"/>
</dbReference>
<feature type="signal peptide" evidence="2">
    <location>
        <begin position="1"/>
        <end position="22"/>
    </location>
</feature>
<reference evidence="3 4" key="1">
    <citation type="submission" date="2019-02" db="EMBL/GenBank/DDBJ databases">
        <title>Deep-cultivation of Planctomycetes and their phenomic and genomic characterization uncovers novel biology.</title>
        <authorList>
            <person name="Wiegand S."/>
            <person name="Jogler M."/>
            <person name="Boedeker C."/>
            <person name="Pinto D."/>
            <person name="Vollmers J."/>
            <person name="Rivas-Marin E."/>
            <person name="Kohn T."/>
            <person name="Peeters S.H."/>
            <person name="Heuer A."/>
            <person name="Rast P."/>
            <person name="Oberbeckmann S."/>
            <person name="Bunk B."/>
            <person name="Jeske O."/>
            <person name="Meyerdierks A."/>
            <person name="Storesund J.E."/>
            <person name="Kallscheuer N."/>
            <person name="Luecker S."/>
            <person name="Lage O.M."/>
            <person name="Pohl T."/>
            <person name="Merkel B.J."/>
            <person name="Hornburger P."/>
            <person name="Mueller R.-W."/>
            <person name="Bruemmer F."/>
            <person name="Labrenz M."/>
            <person name="Spormann A.M."/>
            <person name="Op den Camp H."/>
            <person name="Overmann J."/>
            <person name="Amann R."/>
            <person name="Jetten M.S.M."/>
            <person name="Mascher T."/>
            <person name="Medema M.H."/>
            <person name="Devos D.P."/>
            <person name="Kaster A.-K."/>
            <person name="Ovreas L."/>
            <person name="Rohde M."/>
            <person name="Galperin M.Y."/>
            <person name="Jogler C."/>
        </authorList>
    </citation>
    <scope>NUCLEOTIDE SEQUENCE [LARGE SCALE GENOMIC DNA]</scope>
    <source>
        <strain evidence="3 4">Pla175</strain>
    </source>
</reference>
<dbReference type="RefSeq" id="WP_145285316.1">
    <property type="nucleotide sequence ID" value="NZ_CP036291.1"/>
</dbReference>
<proteinExistence type="inferred from homology"/>
<dbReference type="PANTHER" id="PTHR36842:SF1">
    <property type="entry name" value="PROTEIN TOLB"/>
    <property type="match status" value="1"/>
</dbReference>
<dbReference type="SUPFAM" id="SSF63446">
    <property type="entry name" value="Type I dockerin domain"/>
    <property type="match status" value="1"/>
</dbReference>
<dbReference type="EMBL" id="CP036291">
    <property type="protein sequence ID" value="QDU89222.1"/>
    <property type="molecule type" value="Genomic_DNA"/>
</dbReference>
<dbReference type="InterPro" id="IPR018247">
    <property type="entry name" value="EF_Hand_1_Ca_BS"/>
</dbReference>
<name>A0A518DCL5_9BACT</name>
<sequence precursor="true">MILRPALWVRALPLFALCAAQAAVAVSVPIAGVSQSADANPLRTIEAVSFSPSGQQLLVVGNLTSAGAVDYAYTVPLAGGTPNKVSDGTADVEYAAYFTPDGSEVVYAADAGDFNNLYRVPATGGVSTSVTTERVTHFRLTPDGQTAVFLTRPTGAVPDVLRSVPLTGGAVTTLSTATQGDIDRASWGISPDSQTVVFGASFLIPTSANEDSLFRVPVNGSAAPTLINFGPVAPHQIDIEDVAVSADGRVAFIADYTVNNNYNLHFSPLNGGTAQLLPSFLLPAGSDMHNFVISPDGRYVAFSADLETVNVFELFVVPIAGGAAIKVSDPMTAEAIDLDITGDGVPDISDGEVDGDILDSEASIAWSPNGSQIAYVADGELDGVFSVYLVSNPLFEAPVGDYNGDGFVDAADYTVWRDTLGSISDLRADGDGSLAIDAGDYQVWKNGFGPAAGVAGSVAAIPEPPSASCLALALLFATPAGGQRHALTLRRRIA</sequence>
<protein>
    <submittedName>
        <fullName evidence="3">Translocation protein TolB</fullName>
    </submittedName>
</protein>
<dbReference type="PANTHER" id="PTHR36842">
    <property type="entry name" value="PROTEIN TOLB HOMOLOG"/>
    <property type="match status" value="1"/>
</dbReference>
<dbReference type="AlphaFoldDB" id="A0A518DCL5"/>
<accession>A0A518DCL5</accession>
<keyword evidence="4" id="KW-1185">Reference proteome</keyword>
<dbReference type="Gene3D" id="2.120.10.30">
    <property type="entry name" value="TolB, C-terminal domain"/>
    <property type="match status" value="2"/>
</dbReference>
<feature type="chain" id="PRO_5021991106" evidence="2">
    <location>
        <begin position="23"/>
        <end position="494"/>
    </location>
</feature>